<evidence type="ECO:0000313" key="3">
    <source>
        <dbReference type="Proteomes" id="UP000037035"/>
    </source>
</evidence>
<keyword evidence="1" id="KW-1133">Transmembrane helix</keyword>
<name>A0A0L6V7J9_9BASI</name>
<organism evidence="2 3">
    <name type="scientific">Puccinia sorghi</name>
    <dbReference type="NCBI Taxonomy" id="27349"/>
    <lineage>
        <taxon>Eukaryota</taxon>
        <taxon>Fungi</taxon>
        <taxon>Dikarya</taxon>
        <taxon>Basidiomycota</taxon>
        <taxon>Pucciniomycotina</taxon>
        <taxon>Pucciniomycetes</taxon>
        <taxon>Pucciniales</taxon>
        <taxon>Pucciniaceae</taxon>
        <taxon>Puccinia</taxon>
    </lineage>
</organism>
<sequence length="232" mass="26165">MVLINTDCNILYSYLFVTRLVYYALYFYIYFVYVSELSDLQCPVLIKPPGDMCQGFPLSELKILHSGEREMTPHPAIYCSDKNTHSPEPQNPPLSKWAPTASMATSATLSAKVRPSKPSVPSSYPETWSPTLKIHAYNSAWSDDILVSLYHGLKEKIQLAIVSSGKAFPTLPDIQDLAMKLGKKLEASILRKIQNYTLLPFWNPEYPMVLSYGRVDENRLSGKPRKICLPGD</sequence>
<keyword evidence="1" id="KW-0812">Transmembrane</keyword>
<keyword evidence="1" id="KW-0472">Membrane</keyword>
<proteinExistence type="predicted"/>
<dbReference type="EMBL" id="LAVV01007205">
    <property type="protein sequence ID" value="KNZ56733.1"/>
    <property type="molecule type" value="Genomic_DNA"/>
</dbReference>
<dbReference type="OrthoDB" id="8955945at2759"/>
<comment type="caution">
    <text evidence="2">The sequence shown here is derived from an EMBL/GenBank/DDBJ whole genome shotgun (WGS) entry which is preliminary data.</text>
</comment>
<reference evidence="2 3" key="1">
    <citation type="submission" date="2015-08" db="EMBL/GenBank/DDBJ databases">
        <title>Next Generation Sequencing and Analysis of the Genome of Puccinia sorghi L Schw, the Causal Agent of Maize Common Rust.</title>
        <authorList>
            <person name="Rochi L."/>
            <person name="Burguener G."/>
            <person name="Darino M."/>
            <person name="Turjanski A."/>
            <person name="Kreff E."/>
            <person name="Dieguez M.J."/>
            <person name="Sacco F."/>
        </authorList>
    </citation>
    <scope>NUCLEOTIDE SEQUENCE [LARGE SCALE GENOMIC DNA]</scope>
    <source>
        <strain evidence="2 3">RO10H11247</strain>
    </source>
</reference>
<feature type="transmembrane region" description="Helical" evidence="1">
    <location>
        <begin position="12"/>
        <end position="33"/>
    </location>
</feature>
<protein>
    <submittedName>
        <fullName evidence="2">Uncharacterized protein</fullName>
    </submittedName>
</protein>
<accession>A0A0L6V7J9</accession>
<evidence type="ECO:0000256" key="1">
    <source>
        <dbReference type="SAM" id="Phobius"/>
    </source>
</evidence>
<dbReference type="AlphaFoldDB" id="A0A0L6V7J9"/>
<dbReference type="Proteomes" id="UP000037035">
    <property type="component" value="Unassembled WGS sequence"/>
</dbReference>
<gene>
    <name evidence="2" type="ORF">VP01_2331g2</name>
</gene>
<evidence type="ECO:0000313" key="2">
    <source>
        <dbReference type="EMBL" id="KNZ56733.1"/>
    </source>
</evidence>
<keyword evidence="3" id="KW-1185">Reference proteome</keyword>
<dbReference type="VEuPathDB" id="FungiDB:VP01_2331g2"/>